<dbReference type="VEuPathDB" id="FungiDB:PHYBLDRAFT_63713"/>
<organism evidence="1 2">
    <name type="scientific">Phycomyces blakesleeanus (strain ATCC 8743b / DSM 1359 / FGSC 10004 / NBRC 33097 / NRRL 1555)</name>
    <dbReference type="NCBI Taxonomy" id="763407"/>
    <lineage>
        <taxon>Eukaryota</taxon>
        <taxon>Fungi</taxon>
        <taxon>Fungi incertae sedis</taxon>
        <taxon>Mucoromycota</taxon>
        <taxon>Mucoromycotina</taxon>
        <taxon>Mucoromycetes</taxon>
        <taxon>Mucorales</taxon>
        <taxon>Phycomycetaceae</taxon>
        <taxon>Phycomyces</taxon>
    </lineage>
</organism>
<reference evidence="2" key="1">
    <citation type="submission" date="2015-06" db="EMBL/GenBank/DDBJ databases">
        <title>Expansion of signal transduction pathways in fungi by whole-genome duplication.</title>
        <authorList>
            <consortium name="DOE Joint Genome Institute"/>
            <person name="Corrochano L.M."/>
            <person name="Kuo A."/>
            <person name="Marcet-Houben M."/>
            <person name="Polaino S."/>
            <person name="Salamov A."/>
            <person name="Villalobos J.M."/>
            <person name="Alvarez M.I."/>
            <person name="Avalos J."/>
            <person name="Benito E.P."/>
            <person name="Benoit I."/>
            <person name="Burger G."/>
            <person name="Camino L.P."/>
            <person name="Canovas D."/>
            <person name="Cerda-Olmedo E."/>
            <person name="Cheng J.-F."/>
            <person name="Dominguez A."/>
            <person name="Elias M."/>
            <person name="Eslava A.P."/>
            <person name="Glaser F."/>
            <person name="Grimwood J."/>
            <person name="Gutierrez G."/>
            <person name="Heitman J."/>
            <person name="Henrissat B."/>
            <person name="Iturriaga E.A."/>
            <person name="Lang B.F."/>
            <person name="Lavin J.L."/>
            <person name="Lee S."/>
            <person name="Li W."/>
            <person name="Lindquist E."/>
            <person name="Lopez-Garcia S."/>
            <person name="Luque E.M."/>
            <person name="Marcos A.T."/>
            <person name="Martin J."/>
            <person name="McCluskey K."/>
            <person name="Medina H.R."/>
            <person name="Miralles-Duran A."/>
            <person name="Miyazaki A."/>
            <person name="Munoz-Torres E."/>
            <person name="Oguiza J.A."/>
            <person name="Ohm R."/>
            <person name="Olmedo M."/>
            <person name="Orejas M."/>
            <person name="Ortiz-Castellanos L."/>
            <person name="Pisabarro A.G."/>
            <person name="Rodriguez-Romero J."/>
            <person name="Ruiz-Herrera J."/>
            <person name="Ruiz-Vazquez R."/>
            <person name="Sanz C."/>
            <person name="Schackwitz W."/>
            <person name="Schmutz J."/>
            <person name="Shahriari M."/>
            <person name="Shelest E."/>
            <person name="Silva-Franco F."/>
            <person name="Soanes D."/>
            <person name="Syed K."/>
            <person name="Tagua V.G."/>
            <person name="Talbot N.J."/>
            <person name="Thon M."/>
            <person name="De vries R.P."/>
            <person name="Wiebenga A."/>
            <person name="Yadav J.S."/>
            <person name="Braun E.L."/>
            <person name="Baker S."/>
            <person name="Garre V."/>
            <person name="Horwitz B."/>
            <person name="Torres-Martinez S."/>
            <person name="Idnurm A."/>
            <person name="Herrera-Estrella A."/>
            <person name="Gabaldon T."/>
            <person name="Grigoriev I.V."/>
        </authorList>
    </citation>
    <scope>NUCLEOTIDE SEQUENCE [LARGE SCALE GENOMIC DNA]</scope>
    <source>
        <strain evidence="2">NRRL 1555(-)</strain>
    </source>
</reference>
<sequence length="139" mass="16134">MRDKLYETMNEVSLRTKEKTSKDDKKGCESCWIAKCTTTGHYLNFIRKTLDEMDKNPLMKGFFLLLWIILPEFNPIEQFWSVVKNKVKRGVFSNNEDLKTGIAAACSNVSICHLKIFIQHSCNQFDNIEIKSSFNDKCP</sequence>
<dbReference type="GO" id="GO:0003676">
    <property type="term" value="F:nucleic acid binding"/>
    <property type="evidence" value="ECO:0007669"/>
    <property type="project" value="InterPro"/>
</dbReference>
<dbReference type="GeneID" id="29002067"/>
<proteinExistence type="predicted"/>
<protein>
    <recommendedName>
        <fullName evidence="3">Tc1-like transposase DDE domain-containing protein</fullName>
    </recommendedName>
</protein>
<dbReference type="InParanoid" id="A0A167K4W6"/>
<dbReference type="Gene3D" id="3.30.420.10">
    <property type="entry name" value="Ribonuclease H-like superfamily/Ribonuclease H"/>
    <property type="match status" value="1"/>
</dbReference>
<accession>A0A167K4W6</accession>
<dbReference type="OrthoDB" id="2266637at2759"/>
<dbReference type="Proteomes" id="UP000077315">
    <property type="component" value="Unassembled WGS sequence"/>
</dbReference>
<keyword evidence="2" id="KW-1185">Reference proteome</keyword>
<evidence type="ECO:0000313" key="1">
    <source>
        <dbReference type="EMBL" id="OAD67289.1"/>
    </source>
</evidence>
<dbReference type="EMBL" id="KV441024">
    <property type="protein sequence ID" value="OAD67289.1"/>
    <property type="molecule type" value="Genomic_DNA"/>
</dbReference>
<dbReference type="STRING" id="763407.A0A167K4W6"/>
<gene>
    <name evidence="1" type="ORF">PHYBLDRAFT_63713</name>
</gene>
<dbReference type="RefSeq" id="XP_018285329.1">
    <property type="nucleotide sequence ID" value="XM_018441161.1"/>
</dbReference>
<dbReference type="InterPro" id="IPR036397">
    <property type="entry name" value="RNaseH_sf"/>
</dbReference>
<evidence type="ECO:0000313" key="2">
    <source>
        <dbReference type="Proteomes" id="UP000077315"/>
    </source>
</evidence>
<evidence type="ECO:0008006" key="3">
    <source>
        <dbReference type="Google" id="ProtNLM"/>
    </source>
</evidence>
<dbReference type="AlphaFoldDB" id="A0A167K4W6"/>
<name>A0A167K4W6_PHYB8</name>